<dbReference type="SUPFAM" id="SSF53850">
    <property type="entry name" value="Periplasmic binding protein-like II"/>
    <property type="match status" value="1"/>
</dbReference>
<gene>
    <name evidence="2" type="ORF">IAB77_06775</name>
</gene>
<reference evidence="2" key="2">
    <citation type="journal article" date="2021" name="PeerJ">
        <title>Extensive microbial diversity within the chicken gut microbiome revealed by metagenomics and culture.</title>
        <authorList>
            <person name="Gilroy R."/>
            <person name="Ravi A."/>
            <person name="Getino M."/>
            <person name="Pursley I."/>
            <person name="Horton D.L."/>
            <person name="Alikhan N.F."/>
            <person name="Baker D."/>
            <person name="Gharbi K."/>
            <person name="Hall N."/>
            <person name="Watson M."/>
            <person name="Adriaenssens E.M."/>
            <person name="Foster-Nyarko E."/>
            <person name="Jarju S."/>
            <person name="Secka A."/>
            <person name="Antonio M."/>
            <person name="Oren A."/>
            <person name="Chaudhuri R.R."/>
            <person name="La Ragione R."/>
            <person name="Hildebrand F."/>
            <person name="Pallen M.J."/>
        </authorList>
    </citation>
    <scope>NUCLEOTIDE SEQUENCE</scope>
    <source>
        <strain evidence="2">ChiBcolR7-354</strain>
    </source>
</reference>
<proteinExistence type="predicted"/>
<dbReference type="InterPro" id="IPR011047">
    <property type="entry name" value="Quinoprotein_ADH-like_sf"/>
</dbReference>
<organism evidence="2 3">
    <name type="scientific">Candidatus Scatomorpha intestinavium</name>
    <dbReference type="NCBI Taxonomy" id="2840922"/>
    <lineage>
        <taxon>Bacteria</taxon>
        <taxon>Bacillati</taxon>
        <taxon>Bacillota</taxon>
        <taxon>Clostridia</taxon>
        <taxon>Eubacteriales</taxon>
        <taxon>Candidatus Scatomorpha</taxon>
    </lineage>
</organism>
<evidence type="ECO:0000313" key="2">
    <source>
        <dbReference type="EMBL" id="HIQ78948.1"/>
    </source>
</evidence>
<dbReference type="PROSITE" id="PS51257">
    <property type="entry name" value="PROKAR_LIPOPROTEIN"/>
    <property type="match status" value="1"/>
</dbReference>
<comment type="caution">
    <text evidence="2">The sequence shown here is derived from an EMBL/GenBank/DDBJ whole genome shotgun (WGS) entry which is preliminary data.</text>
</comment>
<evidence type="ECO:0000256" key="1">
    <source>
        <dbReference type="SAM" id="SignalP"/>
    </source>
</evidence>
<feature type="signal peptide" evidence="1">
    <location>
        <begin position="1"/>
        <end position="24"/>
    </location>
</feature>
<dbReference type="Proteomes" id="UP000824262">
    <property type="component" value="Unassembled WGS sequence"/>
</dbReference>
<dbReference type="Gene3D" id="3.40.190.10">
    <property type="entry name" value="Periplasmic binding protein-like II"/>
    <property type="match status" value="1"/>
</dbReference>
<keyword evidence="1" id="KW-0732">Signal</keyword>
<dbReference type="SUPFAM" id="SSF50998">
    <property type="entry name" value="Quinoprotein alcohol dehydrogenase-like"/>
    <property type="match status" value="1"/>
</dbReference>
<accession>A0A9D0ZE67</accession>
<feature type="chain" id="PRO_5038909097" evidence="1">
    <location>
        <begin position="25"/>
        <end position="780"/>
    </location>
</feature>
<name>A0A9D0ZE67_9FIRM</name>
<protein>
    <submittedName>
        <fullName evidence="2">Extracellular solute-binding protein</fullName>
    </submittedName>
</protein>
<reference evidence="2" key="1">
    <citation type="submission" date="2020-10" db="EMBL/GenBank/DDBJ databases">
        <authorList>
            <person name="Gilroy R."/>
        </authorList>
    </citation>
    <scope>NUCLEOTIDE SEQUENCE</scope>
    <source>
        <strain evidence="2">ChiBcolR7-354</strain>
    </source>
</reference>
<dbReference type="EMBL" id="DVGA01000067">
    <property type="protein sequence ID" value="HIQ78948.1"/>
    <property type="molecule type" value="Genomic_DNA"/>
</dbReference>
<dbReference type="AlphaFoldDB" id="A0A9D0ZE67"/>
<evidence type="ECO:0000313" key="3">
    <source>
        <dbReference type="Proteomes" id="UP000824262"/>
    </source>
</evidence>
<sequence>MTHLKRIIALALCLALVLALSACGGDTPSAQESENPSGLVWTADYAELSLDSNIQYVNSSVFAGGKLYISAQTYNEETSESGTILAGIDPSTGEASTLPGYTAPSLPEEAEGGSVSVNRIAAGPDGGLWVLEDIFYHFFNLPEGFSGTDEEKYNYSEYRNSAALRLLDSTGAEVLSVDLSSLAGEQDNFYVSAMTGDSEGNVYIGDQNGGFYVYAPDGTQIFSAAPGSLGELSYIDKILTLGDGRAALVTYDSTLSSNVLRPFDTSLKNFGESIPIPTSGYYMHNGDENYLFYYTEGVSMYGYDAETGEGTAILNLLNCDIDQESLSVFAPNGDSYVCLVSGYGSGPNSEFTLELATLREVEASSLPQKTTLTLAAQYLGSDLRADVLNFNRSSDKYRIEVTDYSEFNTEDDYTAGLTRLNTEIISGNTPDILAVSGLPIEQYAARGLIEDLYPYLDADGEISRDSLFSSVLSALEIDGKLYTAAPAFKIRTMAGKASVVGSEPGWTVKEVMDLYSTMPSGTKLMGNTSASSVLYTMMQFNLDNFVDWGTATCSFNSQDFIDLLSFCAQFPAEYTYDENAPSEPSMIQSGQQVLYEDYISQFTDMQFTKAMFGDDICYKGYPSPSGTGTYVSVDGGLAISSTCADKEGAWSFVREVFGEDYADSHWLFGFPINRAAYDKALKEAMTPQYYTDPETGEQVEMSMGGMGYDDFFVDFYATTQEEADQLAALIENIAGTSSYNENIMNIINEETAALFAGQRTAEQVADVIQNRVSTYVAEQS</sequence>